<protein>
    <submittedName>
        <fullName evidence="3">Cupin domain-containing protein</fullName>
    </submittedName>
</protein>
<accession>A0A4Y6UY89</accession>
<dbReference type="Gene3D" id="2.60.120.10">
    <property type="entry name" value="Jelly Rolls"/>
    <property type="match status" value="1"/>
</dbReference>
<dbReference type="PANTHER" id="PTHR36448">
    <property type="entry name" value="BLR7373 PROTEIN"/>
    <property type="match status" value="1"/>
</dbReference>
<dbReference type="InterPro" id="IPR014500">
    <property type="entry name" value="UCP019307_cupin"/>
</dbReference>
<evidence type="ECO:0000259" key="2">
    <source>
        <dbReference type="Pfam" id="PF07883"/>
    </source>
</evidence>
<dbReference type="CDD" id="cd02219">
    <property type="entry name" value="cupin_YjlB-like"/>
    <property type="match status" value="1"/>
</dbReference>
<sequence length="169" mass="18807">MNERREAQTFYFEDDGIIPNNPKLPVILYPGALGDKPEWAESVFNSHNWRNSWENGVFNYHHYHSSAHEVLGVTCGTLLLKVGGENGSTFDLQAGDVIVLPAGTGHKRITASADFRVVGAYPDGMDYNTRIENDGKREQSIEEIARVPLPRTDPVHGDGGPLAEHWPIR</sequence>
<name>A0A4Y6UY89_SACBS</name>
<dbReference type="Pfam" id="PF07883">
    <property type="entry name" value="Cupin_2"/>
    <property type="match status" value="1"/>
</dbReference>
<evidence type="ECO:0000313" key="3">
    <source>
        <dbReference type="EMBL" id="QDH20985.1"/>
    </source>
</evidence>
<dbReference type="OrthoDB" id="9791759at2"/>
<dbReference type="PIRSF" id="PIRSF019307">
    <property type="entry name" value="UCP019307"/>
    <property type="match status" value="1"/>
</dbReference>
<organism evidence="3 4">
    <name type="scientific">Saccharibacillus brassicae</name>
    <dbReference type="NCBI Taxonomy" id="2583377"/>
    <lineage>
        <taxon>Bacteria</taxon>
        <taxon>Bacillati</taxon>
        <taxon>Bacillota</taxon>
        <taxon>Bacilli</taxon>
        <taxon>Bacillales</taxon>
        <taxon>Paenibacillaceae</taxon>
        <taxon>Saccharibacillus</taxon>
    </lineage>
</organism>
<gene>
    <name evidence="3" type="ORF">FFV09_09060</name>
</gene>
<feature type="domain" description="Cupin type-2" evidence="2">
    <location>
        <begin position="61"/>
        <end position="111"/>
    </location>
</feature>
<evidence type="ECO:0000313" key="4">
    <source>
        <dbReference type="Proteomes" id="UP000316968"/>
    </source>
</evidence>
<dbReference type="InterPro" id="IPR047121">
    <property type="entry name" value="YjiB-like"/>
</dbReference>
<dbReference type="SUPFAM" id="SSF51182">
    <property type="entry name" value="RmlC-like cupins"/>
    <property type="match status" value="1"/>
</dbReference>
<feature type="region of interest" description="Disordered" evidence="1">
    <location>
        <begin position="150"/>
        <end position="169"/>
    </location>
</feature>
<dbReference type="RefSeq" id="WP_141447533.1">
    <property type="nucleotide sequence ID" value="NZ_CP041217.1"/>
</dbReference>
<evidence type="ECO:0000256" key="1">
    <source>
        <dbReference type="SAM" id="MobiDB-lite"/>
    </source>
</evidence>
<dbReference type="InterPro" id="IPR013096">
    <property type="entry name" value="Cupin_2"/>
</dbReference>
<dbReference type="InterPro" id="IPR014710">
    <property type="entry name" value="RmlC-like_jellyroll"/>
</dbReference>
<dbReference type="EMBL" id="CP041217">
    <property type="protein sequence ID" value="QDH20985.1"/>
    <property type="molecule type" value="Genomic_DNA"/>
</dbReference>
<proteinExistence type="predicted"/>
<dbReference type="KEGG" id="saca:FFV09_09060"/>
<dbReference type="Proteomes" id="UP000316968">
    <property type="component" value="Chromosome"/>
</dbReference>
<reference evidence="3 4" key="1">
    <citation type="submission" date="2019-06" db="EMBL/GenBank/DDBJ databases">
        <title>Saccharibacillus brassicae sp. nov., an endophytic bacterium isolated from Chinese cabbage seeds (Brassica pekinensis).</title>
        <authorList>
            <person name="Jiang L."/>
            <person name="Lee J."/>
            <person name="Kim S.W."/>
        </authorList>
    </citation>
    <scope>NUCLEOTIDE SEQUENCE [LARGE SCALE GENOMIC DNA]</scope>
    <source>
        <strain evidence="4">KCTC 43072 / ATSA2</strain>
    </source>
</reference>
<keyword evidence="4" id="KW-1185">Reference proteome</keyword>
<dbReference type="PANTHER" id="PTHR36448:SF2">
    <property type="entry name" value="CUPIN TYPE-1 DOMAIN-CONTAINING PROTEIN"/>
    <property type="match status" value="1"/>
</dbReference>
<dbReference type="AlphaFoldDB" id="A0A4Y6UY89"/>
<dbReference type="InterPro" id="IPR011051">
    <property type="entry name" value="RmlC_Cupin_sf"/>
</dbReference>